<dbReference type="InterPro" id="IPR008271">
    <property type="entry name" value="Ser/Thr_kinase_AS"/>
</dbReference>
<dbReference type="Pfam" id="PF00069">
    <property type="entry name" value="Pkinase"/>
    <property type="match status" value="1"/>
</dbReference>
<keyword evidence="3 8" id="KW-0418">Kinase</keyword>
<feature type="repeat" description="TPR" evidence="5">
    <location>
        <begin position="645"/>
        <end position="678"/>
    </location>
</feature>
<keyword evidence="6" id="KW-0472">Membrane</keyword>
<gene>
    <name evidence="8" type="ORF">G3569_16705</name>
</gene>
<dbReference type="SMART" id="SM00028">
    <property type="entry name" value="TPR"/>
    <property type="match status" value="8"/>
</dbReference>
<keyword evidence="2" id="KW-0547">Nucleotide-binding</keyword>
<keyword evidence="1" id="KW-0808">Transferase</keyword>
<dbReference type="SUPFAM" id="SSF56112">
    <property type="entry name" value="Protein kinase-like (PK-like)"/>
    <property type="match status" value="1"/>
</dbReference>
<feature type="repeat" description="TPR" evidence="5">
    <location>
        <begin position="771"/>
        <end position="804"/>
    </location>
</feature>
<keyword evidence="5" id="KW-0802">TPR repeat</keyword>
<feature type="repeat" description="TPR" evidence="5">
    <location>
        <begin position="687"/>
        <end position="720"/>
    </location>
</feature>
<organism evidence="8 9">
    <name type="scientific">Fodinibius halophilus</name>
    <dbReference type="NCBI Taxonomy" id="1736908"/>
    <lineage>
        <taxon>Bacteria</taxon>
        <taxon>Pseudomonadati</taxon>
        <taxon>Balneolota</taxon>
        <taxon>Balneolia</taxon>
        <taxon>Balneolales</taxon>
        <taxon>Balneolaceae</taxon>
        <taxon>Fodinibius</taxon>
    </lineage>
</organism>
<dbReference type="InterPro" id="IPR019734">
    <property type="entry name" value="TPR_rpt"/>
</dbReference>
<dbReference type="Pfam" id="PF13424">
    <property type="entry name" value="TPR_12"/>
    <property type="match status" value="4"/>
</dbReference>
<dbReference type="Gene3D" id="1.10.510.10">
    <property type="entry name" value="Transferase(Phosphotransferase) domain 1"/>
    <property type="match status" value="1"/>
</dbReference>
<dbReference type="Proteomes" id="UP000479132">
    <property type="component" value="Unassembled WGS sequence"/>
</dbReference>
<dbReference type="SUPFAM" id="SSF48452">
    <property type="entry name" value="TPR-like"/>
    <property type="match status" value="3"/>
</dbReference>
<dbReference type="PROSITE" id="PS50011">
    <property type="entry name" value="PROTEIN_KINASE_DOM"/>
    <property type="match status" value="1"/>
</dbReference>
<dbReference type="Gene3D" id="1.25.40.10">
    <property type="entry name" value="Tetratricopeptide repeat domain"/>
    <property type="match status" value="3"/>
</dbReference>
<evidence type="ECO:0000256" key="1">
    <source>
        <dbReference type="ARBA" id="ARBA00022679"/>
    </source>
</evidence>
<evidence type="ECO:0000259" key="7">
    <source>
        <dbReference type="PROSITE" id="PS50011"/>
    </source>
</evidence>
<dbReference type="PANTHER" id="PTHR43289:SF34">
    <property type="entry name" value="SERINE_THREONINE-PROTEIN KINASE YBDM-RELATED"/>
    <property type="match status" value="1"/>
</dbReference>
<dbReference type="GO" id="GO:0004674">
    <property type="term" value="F:protein serine/threonine kinase activity"/>
    <property type="evidence" value="ECO:0007669"/>
    <property type="project" value="UniProtKB-KW"/>
</dbReference>
<evidence type="ECO:0000256" key="6">
    <source>
        <dbReference type="SAM" id="Phobius"/>
    </source>
</evidence>
<keyword evidence="6" id="KW-1133">Transmembrane helix</keyword>
<keyword evidence="4" id="KW-0067">ATP-binding</keyword>
<dbReference type="PANTHER" id="PTHR43289">
    <property type="entry name" value="MITOGEN-ACTIVATED PROTEIN KINASE KINASE KINASE 20-RELATED"/>
    <property type="match status" value="1"/>
</dbReference>
<evidence type="ECO:0000256" key="5">
    <source>
        <dbReference type="PROSITE-ProRule" id="PRU00339"/>
    </source>
</evidence>
<dbReference type="InterPro" id="IPR011009">
    <property type="entry name" value="Kinase-like_dom_sf"/>
</dbReference>
<dbReference type="InterPro" id="IPR000719">
    <property type="entry name" value="Prot_kinase_dom"/>
</dbReference>
<name>A0A6M1TDA0_9BACT</name>
<dbReference type="GO" id="GO:0005524">
    <property type="term" value="F:ATP binding"/>
    <property type="evidence" value="ECO:0007669"/>
    <property type="project" value="UniProtKB-KW"/>
</dbReference>
<keyword evidence="8" id="KW-0723">Serine/threonine-protein kinase</keyword>
<reference evidence="8 9" key="1">
    <citation type="submission" date="2020-02" db="EMBL/GenBank/DDBJ databases">
        <title>Aliifodinibius halophilus 2W32, complete genome.</title>
        <authorList>
            <person name="Li Y."/>
            <person name="Wu S."/>
        </authorList>
    </citation>
    <scope>NUCLEOTIDE SEQUENCE [LARGE SCALE GENOMIC DNA]</scope>
    <source>
        <strain evidence="8 9">2W32</strain>
    </source>
</reference>
<dbReference type="CDD" id="cd14014">
    <property type="entry name" value="STKc_PknB_like"/>
    <property type="match status" value="1"/>
</dbReference>
<keyword evidence="9" id="KW-1185">Reference proteome</keyword>
<evidence type="ECO:0000313" key="8">
    <source>
        <dbReference type="EMBL" id="NGP90001.1"/>
    </source>
</evidence>
<evidence type="ECO:0000256" key="3">
    <source>
        <dbReference type="ARBA" id="ARBA00022777"/>
    </source>
</evidence>
<dbReference type="SMART" id="SM00220">
    <property type="entry name" value="S_TKc"/>
    <property type="match status" value="1"/>
</dbReference>
<accession>A0A6M1TDA0</accession>
<dbReference type="AlphaFoldDB" id="A0A6M1TDA0"/>
<dbReference type="PROSITE" id="PS50005">
    <property type="entry name" value="TPR"/>
    <property type="match status" value="3"/>
</dbReference>
<proteinExistence type="predicted"/>
<keyword evidence="6" id="KW-0812">Transmembrane</keyword>
<dbReference type="InterPro" id="IPR011990">
    <property type="entry name" value="TPR-like_helical_dom_sf"/>
</dbReference>
<dbReference type="PROSITE" id="PS00108">
    <property type="entry name" value="PROTEIN_KINASE_ST"/>
    <property type="match status" value="1"/>
</dbReference>
<comment type="caution">
    <text evidence="8">The sequence shown here is derived from an EMBL/GenBank/DDBJ whole genome shotgun (WGS) entry which is preliminary data.</text>
</comment>
<feature type="transmembrane region" description="Helical" evidence="6">
    <location>
        <begin position="388"/>
        <end position="409"/>
    </location>
</feature>
<sequence>MGSKGLFVTGNQKTMDSDKWKKIERICYKARQLEGKKQHTYIKNACAGDDDLLDEIHSLLEQQDQQRLKEPLVQMQSSFVFSDEESVSKQTIGPYRIIRTIASGGMGNVYLAVRNDDQFERFVALKVIRKELVSDEVLNRFYEERQILASLNHPNIARLFDGGTTDDGMPWFAMEYIEGKPIIEYCQLHDLGIEEKIDLFQEVCSAVQYAHQNLVIHQDLKPKNILISPEGTPKLLDFGIAKLMSLEQNADPDRFQNKLMTPEYASPEQVRGRAVSTVSDVYSLGVLLYELHTGKLPYQFKEREAASIEQTICSTIPPPPSEVSDPNKLKKDLDQIIMKALHKDPAERYTSVEQLANELKRYQLDLPVLAQDDSFPYRATKFLKRHKWSTAVSVGIAFLIMAFAIVTYIQSQTIKARAIEAERQRDRAEQVSTFLTDLFESVDPNKAEDQSLSAIELLHRGANRVETELKNQPRQQANVYLVISDVYESLGLFDKSLDLAQKAYALQQELFDRNHPQVARSLNAMGWLYRQKGQYKKADSLLTKGLAMRQQLFGLEHLKVARSLNDLAVLKQSRADYAATDTLLQQAIEIRKALAGAKDKSVGTTLSNYAALKYRMGDLPAAEEKLREALQIFQSDVGNKDMRTANVMTNLAAVLLSQGELDRAEPLYRKALDIRIKLLGRTHPDVASSYAHLGNLLVYKKQFEEAEGQLLRALELRKNSLGKHHVLVGVNKRVLGDLYQKMGAYSEAEKYLTGAVKTFRTKYPDGHSRTAETLQLLGEVYMETDDPTHAEHQFQRALNIRLFNFDKTDPRTIETQLALGRCLTKLEKFSEAELYLKKSHTAAQKTKDQNPKLSRRAEQALIKLYENWGYPTKADAYRTKTK</sequence>
<dbReference type="Gene3D" id="3.30.200.20">
    <property type="entry name" value="Phosphorylase Kinase, domain 1"/>
    <property type="match status" value="1"/>
</dbReference>
<evidence type="ECO:0000313" key="9">
    <source>
        <dbReference type="Proteomes" id="UP000479132"/>
    </source>
</evidence>
<evidence type="ECO:0000256" key="4">
    <source>
        <dbReference type="ARBA" id="ARBA00022840"/>
    </source>
</evidence>
<protein>
    <submittedName>
        <fullName evidence="8">Serine/threonine protein kinase</fullName>
    </submittedName>
</protein>
<evidence type="ECO:0000256" key="2">
    <source>
        <dbReference type="ARBA" id="ARBA00022741"/>
    </source>
</evidence>
<feature type="domain" description="Protein kinase" evidence="7">
    <location>
        <begin position="95"/>
        <end position="369"/>
    </location>
</feature>
<dbReference type="EMBL" id="JAALLS010000030">
    <property type="protein sequence ID" value="NGP90001.1"/>
    <property type="molecule type" value="Genomic_DNA"/>
</dbReference>